<name>A0A840S774_9BURK</name>
<evidence type="ECO:0000259" key="3">
    <source>
        <dbReference type="PROSITE" id="PS50222"/>
    </source>
</evidence>
<comment type="caution">
    <text evidence="4">The sequence shown here is derived from an EMBL/GenBank/DDBJ whole genome shotgun (WGS) entry which is preliminary data.</text>
</comment>
<evidence type="ECO:0000313" key="4">
    <source>
        <dbReference type="EMBL" id="MBB5204856.1"/>
    </source>
</evidence>
<feature type="transmembrane region" description="Helical" evidence="1">
    <location>
        <begin position="212"/>
        <end position="235"/>
    </location>
</feature>
<keyword evidence="1" id="KW-0812">Transmembrane</keyword>
<evidence type="ECO:0000256" key="2">
    <source>
        <dbReference type="SAM" id="SignalP"/>
    </source>
</evidence>
<feature type="signal peptide" evidence="2">
    <location>
        <begin position="1"/>
        <end position="21"/>
    </location>
</feature>
<keyword evidence="1" id="KW-0472">Membrane</keyword>
<evidence type="ECO:0000256" key="1">
    <source>
        <dbReference type="SAM" id="Phobius"/>
    </source>
</evidence>
<keyword evidence="2" id="KW-0732">Signal</keyword>
<sequence length="373" mass="38792">MSLRGLFCVCLALGLWAPAQAHLMAAQRGTLNLVGSGGFVVMAIAVDALRRVDDDGDGRLSAAELGRHAPAIEAQVRQGLQLLDAQGPRPLQALMLTLSPDDRSPQAPAAELVVMGRFALPDAADGPLRLAFTLFGPQASGLEQRITVTRGSQRQVLLFAPGRAPQAVLPSAQTVLIEQAVEGARHILVGPDHLLFLALMLASASSAGWRRLAATLTAFTAGHALTLALCVLAGVRASSVWVEPAIALTLIGLAGLDLQGRRRGRSLSLPLHGGLVFACALVHGLALGNAFQVGGGPEGDSGGLLWVALLGFNLGIEATQLLIAFGLLGLAHALRRVVPLARQPRLASALKQGGWVLSLLSLGLGGLWLVQRL</sequence>
<protein>
    <recommendedName>
        <fullName evidence="3">EF-hand domain-containing protein</fullName>
    </recommendedName>
</protein>
<feature type="chain" id="PRO_5032657777" description="EF-hand domain-containing protein" evidence="2">
    <location>
        <begin position="22"/>
        <end position="373"/>
    </location>
</feature>
<dbReference type="OrthoDB" id="9808870at2"/>
<proteinExistence type="predicted"/>
<reference evidence="4 5" key="1">
    <citation type="submission" date="2020-08" db="EMBL/GenBank/DDBJ databases">
        <title>Genomic Encyclopedia of Type Strains, Phase IV (KMG-IV): sequencing the most valuable type-strain genomes for metagenomic binning, comparative biology and taxonomic classification.</title>
        <authorList>
            <person name="Goeker M."/>
        </authorList>
    </citation>
    <scope>NUCLEOTIDE SEQUENCE [LARGE SCALE GENOMIC DNA]</scope>
    <source>
        <strain evidence="4 5">DSM 23958</strain>
    </source>
</reference>
<feature type="transmembrane region" description="Helical" evidence="1">
    <location>
        <begin position="241"/>
        <end position="258"/>
    </location>
</feature>
<feature type="transmembrane region" description="Helical" evidence="1">
    <location>
        <begin position="303"/>
        <end position="331"/>
    </location>
</feature>
<dbReference type="RefSeq" id="WP_138855505.1">
    <property type="nucleotide sequence ID" value="NZ_CP040709.1"/>
</dbReference>
<dbReference type="Proteomes" id="UP000554837">
    <property type="component" value="Unassembled WGS sequence"/>
</dbReference>
<dbReference type="PROSITE" id="PS00018">
    <property type="entry name" value="EF_HAND_1"/>
    <property type="match status" value="1"/>
</dbReference>
<keyword evidence="1" id="KW-1133">Transmembrane helix</keyword>
<feature type="transmembrane region" description="Helical" evidence="1">
    <location>
        <begin position="270"/>
        <end position="291"/>
    </location>
</feature>
<dbReference type="InterPro" id="IPR002048">
    <property type="entry name" value="EF_hand_dom"/>
</dbReference>
<feature type="domain" description="EF-hand" evidence="3">
    <location>
        <begin position="40"/>
        <end position="75"/>
    </location>
</feature>
<accession>A0A840S774</accession>
<organism evidence="4 5">
    <name type="scientific">Inhella inkyongensis</name>
    <dbReference type="NCBI Taxonomy" id="392593"/>
    <lineage>
        <taxon>Bacteria</taxon>
        <taxon>Pseudomonadati</taxon>
        <taxon>Pseudomonadota</taxon>
        <taxon>Betaproteobacteria</taxon>
        <taxon>Burkholderiales</taxon>
        <taxon>Sphaerotilaceae</taxon>
        <taxon>Inhella</taxon>
    </lineage>
</organism>
<dbReference type="AlphaFoldDB" id="A0A840S774"/>
<dbReference type="Pfam" id="PF13795">
    <property type="entry name" value="HupE_UreJ_2"/>
    <property type="match status" value="1"/>
</dbReference>
<keyword evidence="5" id="KW-1185">Reference proteome</keyword>
<dbReference type="InterPro" id="IPR018247">
    <property type="entry name" value="EF_Hand_1_Ca_BS"/>
</dbReference>
<evidence type="ECO:0000313" key="5">
    <source>
        <dbReference type="Proteomes" id="UP000554837"/>
    </source>
</evidence>
<dbReference type="PROSITE" id="PS50222">
    <property type="entry name" value="EF_HAND_2"/>
    <property type="match status" value="1"/>
</dbReference>
<feature type="transmembrane region" description="Helical" evidence="1">
    <location>
        <begin position="352"/>
        <end position="370"/>
    </location>
</feature>
<dbReference type="GO" id="GO:0005509">
    <property type="term" value="F:calcium ion binding"/>
    <property type="evidence" value="ECO:0007669"/>
    <property type="project" value="InterPro"/>
</dbReference>
<gene>
    <name evidence="4" type="ORF">HNQ51_002170</name>
</gene>
<dbReference type="EMBL" id="JACHHO010000002">
    <property type="protein sequence ID" value="MBB5204856.1"/>
    <property type="molecule type" value="Genomic_DNA"/>
</dbReference>
<dbReference type="InterPro" id="IPR032809">
    <property type="entry name" value="Put_HupE_UreJ"/>
</dbReference>